<evidence type="ECO:0000313" key="2">
    <source>
        <dbReference type="EMBL" id="KRS13086.1"/>
    </source>
</evidence>
<evidence type="ECO:0000313" key="3">
    <source>
        <dbReference type="Proteomes" id="UP000051295"/>
    </source>
</evidence>
<sequence length="60" mass="6265">MPSGPRSCPAPAAPGLGVDPARVKTQPARTAAQASDTQCHRLFSHLLRLLSQNASRVTTA</sequence>
<protein>
    <submittedName>
        <fullName evidence="2">Uncharacterized protein</fullName>
    </submittedName>
</protein>
<dbReference type="AlphaFoldDB" id="A0A0T5NWE8"/>
<name>A0A0T5NWE8_9RHOB</name>
<proteinExistence type="predicted"/>
<reference evidence="2 3" key="1">
    <citation type="submission" date="2015-04" db="EMBL/GenBank/DDBJ databases">
        <title>The draft genome sequence of Roseovarius sp.R12b.</title>
        <authorList>
            <person name="Li G."/>
            <person name="Lai Q."/>
            <person name="Shao Z."/>
            <person name="Yan P."/>
        </authorList>
    </citation>
    <scope>NUCLEOTIDE SEQUENCE [LARGE SCALE GENOMIC DNA]</scope>
    <source>
        <strain evidence="2 3">R12B</strain>
    </source>
</reference>
<organism evidence="2 3">
    <name type="scientific">Roseovarius atlanticus</name>
    <dbReference type="NCBI Taxonomy" id="1641875"/>
    <lineage>
        <taxon>Bacteria</taxon>
        <taxon>Pseudomonadati</taxon>
        <taxon>Pseudomonadota</taxon>
        <taxon>Alphaproteobacteria</taxon>
        <taxon>Rhodobacterales</taxon>
        <taxon>Roseobacteraceae</taxon>
        <taxon>Roseovarius</taxon>
    </lineage>
</organism>
<dbReference type="Proteomes" id="UP000051295">
    <property type="component" value="Unassembled WGS sequence"/>
</dbReference>
<gene>
    <name evidence="2" type="ORF">XM53_08000</name>
</gene>
<feature type="region of interest" description="Disordered" evidence="1">
    <location>
        <begin position="1"/>
        <end position="36"/>
    </location>
</feature>
<dbReference type="EMBL" id="LAXJ01000007">
    <property type="protein sequence ID" value="KRS13086.1"/>
    <property type="molecule type" value="Genomic_DNA"/>
</dbReference>
<comment type="caution">
    <text evidence="2">The sequence shown here is derived from an EMBL/GenBank/DDBJ whole genome shotgun (WGS) entry which is preliminary data.</text>
</comment>
<evidence type="ECO:0000256" key="1">
    <source>
        <dbReference type="SAM" id="MobiDB-lite"/>
    </source>
</evidence>
<accession>A0A0T5NWE8</accession>
<keyword evidence="3" id="KW-1185">Reference proteome</keyword>